<feature type="compositionally biased region" description="Low complexity" evidence="1">
    <location>
        <begin position="538"/>
        <end position="550"/>
    </location>
</feature>
<feature type="transmembrane region" description="Helical" evidence="2">
    <location>
        <begin position="256"/>
        <end position="282"/>
    </location>
</feature>
<evidence type="ECO:0000256" key="1">
    <source>
        <dbReference type="SAM" id="MobiDB-lite"/>
    </source>
</evidence>
<keyword evidence="3" id="KW-0732">Signal</keyword>
<evidence type="ECO:0000256" key="3">
    <source>
        <dbReference type="SAM" id="SignalP"/>
    </source>
</evidence>
<feature type="signal peptide" evidence="3">
    <location>
        <begin position="1"/>
        <end position="27"/>
    </location>
</feature>
<keyword evidence="2" id="KW-1133">Transmembrane helix</keyword>
<name>A0AAN6MCY7_9PEZI</name>
<sequence length="550" mass="59513">MATTIRPRAARLAIASALLAHLQPALASFYTVTSYYVLTLTTTPLYSTCTTNTCRMYTDTETLTVKPTVTPTATPLSSTTYTYSYDDLEVVRLYLAANAVASSDLIPTSTSRRQSGVYTEFAVPVTWTAPSSCPTPFTVATVSDVYLPYQVTAYMSAQSTATSIYTYANRDSTVTYITYIIPQSAVPASVLNPTSNYYYSYFVKSCRNPTATGGAEYYGPTYTARGGSGGSSSGGSGSSGWDDWTVCSALTGCVALATWIIVVATILPALFVFGFIESYFWFRRMMLGKSALRLGTVCWCCLSLWFILLTRRSARRTVADQALLKQYWATLGAGQRIKLWFKWGFRWKYPVELLGNPDGNNPVVTAAAVPPPGGFPPPGGPNGAEKPDPNGTGQQPPMVYMPYPGQPEGQQSYYAPYPGQQQPYPYPPQPGFPQQQPPYMMPQPQPAYLPGQQPALYPNQQPPYPAPSTPGTGADLQQQQQQPMFQSYAAPGTAPSPVQTAASELHSETAVPRGTPPPQGMGVVAEAPGAEVQGHPVQQQGQQQGQQQQQ</sequence>
<reference evidence="4" key="1">
    <citation type="journal article" date="2023" name="Mol. Phylogenet. Evol.">
        <title>Genome-scale phylogeny and comparative genomics of the fungal order Sordariales.</title>
        <authorList>
            <person name="Hensen N."/>
            <person name="Bonometti L."/>
            <person name="Westerberg I."/>
            <person name="Brannstrom I.O."/>
            <person name="Guillou S."/>
            <person name="Cros-Aarteil S."/>
            <person name="Calhoun S."/>
            <person name="Haridas S."/>
            <person name="Kuo A."/>
            <person name="Mondo S."/>
            <person name="Pangilinan J."/>
            <person name="Riley R."/>
            <person name="LaButti K."/>
            <person name="Andreopoulos B."/>
            <person name="Lipzen A."/>
            <person name="Chen C."/>
            <person name="Yan M."/>
            <person name="Daum C."/>
            <person name="Ng V."/>
            <person name="Clum A."/>
            <person name="Steindorff A."/>
            <person name="Ohm R.A."/>
            <person name="Martin F."/>
            <person name="Silar P."/>
            <person name="Natvig D.O."/>
            <person name="Lalanne C."/>
            <person name="Gautier V."/>
            <person name="Ament-Velasquez S.L."/>
            <person name="Kruys A."/>
            <person name="Hutchinson M.I."/>
            <person name="Powell A.J."/>
            <person name="Barry K."/>
            <person name="Miller A.N."/>
            <person name="Grigoriev I.V."/>
            <person name="Debuchy R."/>
            <person name="Gladieux P."/>
            <person name="Hiltunen Thoren M."/>
            <person name="Johannesson H."/>
        </authorList>
    </citation>
    <scope>NUCLEOTIDE SEQUENCE</scope>
    <source>
        <strain evidence="4">CBS 103.79</strain>
    </source>
</reference>
<keyword evidence="2" id="KW-0812">Transmembrane</keyword>
<comment type="caution">
    <text evidence="4">The sequence shown here is derived from an EMBL/GenBank/DDBJ whole genome shotgun (WGS) entry which is preliminary data.</text>
</comment>
<reference evidence="4" key="2">
    <citation type="submission" date="2023-05" db="EMBL/GenBank/DDBJ databases">
        <authorList>
            <consortium name="Lawrence Berkeley National Laboratory"/>
            <person name="Steindorff A."/>
            <person name="Hensen N."/>
            <person name="Bonometti L."/>
            <person name="Westerberg I."/>
            <person name="Brannstrom I.O."/>
            <person name="Guillou S."/>
            <person name="Cros-Aarteil S."/>
            <person name="Calhoun S."/>
            <person name="Haridas S."/>
            <person name="Kuo A."/>
            <person name="Mondo S."/>
            <person name="Pangilinan J."/>
            <person name="Riley R."/>
            <person name="Labutti K."/>
            <person name="Andreopoulos B."/>
            <person name="Lipzen A."/>
            <person name="Chen C."/>
            <person name="Yanf M."/>
            <person name="Daum C."/>
            <person name="Ng V."/>
            <person name="Clum A."/>
            <person name="Ohm R."/>
            <person name="Martin F."/>
            <person name="Silar P."/>
            <person name="Natvig D."/>
            <person name="Lalanne C."/>
            <person name="Gautier V."/>
            <person name="Ament-Velasquez S.L."/>
            <person name="Kruys A."/>
            <person name="Hutchinson M.I."/>
            <person name="Powell A.J."/>
            <person name="Barry K."/>
            <person name="Miller A.N."/>
            <person name="Grigoriev I.V."/>
            <person name="Debuchy R."/>
            <person name="Gladieux P."/>
            <person name="Thoren M.H."/>
            <person name="Johannesson H."/>
        </authorList>
    </citation>
    <scope>NUCLEOTIDE SEQUENCE</scope>
    <source>
        <strain evidence="4">CBS 103.79</strain>
    </source>
</reference>
<keyword evidence="5" id="KW-1185">Reference proteome</keyword>
<feature type="chain" id="PRO_5042974798" evidence="3">
    <location>
        <begin position="28"/>
        <end position="550"/>
    </location>
</feature>
<dbReference type="Proteomes" id="UP001303889">
    <property type="component" value="Unassembled WGS sequence"/>
</dbReference>
<evidence type="ECO:0000256" key="2">
    <source>
        <dbReference type="SAM" id="Phobius"/>
    </source>
</evidence>
<dbReference type="AlphaFoldDB" id="A0AAN6MCY7"/>
<evidence type="ECO:0000313" key="5">
    <source>
        <dbReference type="Proteomes" id="UP001303889"/>
    </source>
</evidence>
<keyword evidence="2" id="KW-0472">Membrane</keyword>
<dbReference type="EMBL" id="MU856093">
    <property type="protein sequence ID" value="KAK3897683.1"/>
    <property type="molecule type" value="Genomic_DNA"/>
</dbReference>
<feature type="transmembrane region" description="Helical" evidence="2">
    <location>
        <begin position="291"/>
        <end position="309"/>
    </location>
</feature>
<feature type="compositionally biased region" description="Pro residues" evidence="1">
    <location>
        <begin position="424"/>
        <end position="447"/>
    </location>
</feature>
<gene>
    <name evidence="4" type="ORF">C8A05DRAFT_47778</name>
</gene>
<organism evidence="4 5">
    <name type="scientific">Staphylotrichum tortipilum</name>
    <dbReference type="NCBI Taxonomy" id="2831512"/>
    <lineage>
        <taxon>Eukaryota</taxon>
        <taxon>Fungi</taxon>
        <taxon>Dikarya</taxon>
        <taxon>Ascomycota</taxon>
        <taxon>Pezizomycotina</taxon>
        <taxon>Sordariomycetes</taxon>
        <taxon>Sordariomycetidae</taxon>
        <taxon>Sordariales</taxon>
        <taxon>Chaetomiaceae</taxon>
        <taxon>Staphylotrichum</taxon>
    </lineage>
</organism>
<proteinExistence type="predicted"/>
<feature type="region of interest" description="Disordered" evidence="1">
    <location>
        <begin position="364"/>
        <end position="550"/>
    </location>
</feature>
<feature type="compositionally biased region" description="Low complexity" evidence="1">
    <location>
        <begin position="410"/>
        <end position="423"/>
    </location>
</feature>
<protein>
    <submittedName>
        <fullName evidence="4">Uncharacterized protein</fullName>
    </submittedName>
</protein>
<accession>A0AAN6MCY7</accession>
<feature type="compositionally biased region" description="Pro residues" evidence="1">
    <location>
        <begin position="369"/>
        <end position="380"/>
    </location>
</feature>
<evidence type="ECO:0000313" key="4">
    <source>
        <dbReference type="EMBL" id="KAK3897683.1"/>
    </source>
</evidence>